<dbReference type="EMBL" id="ABXW01000042">
    <property type="protein sequence ID" value="EEB46373.1"/>
    <property type="molecule type" value="Genomic_DNA"/>
</dbReference>
<dbReference type="AlphaFoldDB" id="B6XDR2"/>
<reference evidence="1 2" key="2">
    <citation type="submission" date="2008-10" db="EMBL/GenBank/DDBJ databases">
        <authorList>
            <person name="Fulton L."/>
            <person name="Clifton S."/>
            <person name="Fulton B."/>
            <person name="Xu J."/>
            <person name="Minx P."/>
            <person name="Pepin K.H."/>
            <person name="Johnson M."/>
            <person name="Bhonagiri V."/>
            <person name="Nash W.E."/>
            <person name="Mardis E.R."/>
            <person name="Wilson R.K."/>
        </authorList>
    </citation>
    <scope>NUCLEOTIDE SEQUENCE [LARGE SCALE GENOMIC DNA]</scope>
    <source>
        <strain evidence="1 2">DSM 30120</strain>
    </source>
</reference>
<sequence>MYLSRHFYYISNCASTMHPFAEKALLRLTHLFIYLMALPECKYW</sequence>
<reference evidence="1 2" key="1">
    <citation type="submission" date="2008-10" db="EMBL/GenBank/DDBJ databases">
        <title>Draft genome sequence of Providencia alcalifaciens (DSM 30120).</title>
        <authorList>
            <person name="Sudarsanam P."/>
            <person name="Ley R."/>
            <person name="Guruge J."/>
            <person name="Turnbaugh P.J."/>
            <person name="Mahowald M."/>
            <person name="Liep D."/>
            <person name="Gordon J."/>
        </authorList>
    </citation>
    <scope>NUCLEOTIDE SEQUENCE [LARGE SCALE GENOMIC DNA]</scope>
    <source>
        <strain evidence="1 2">DSM 30120</strain>
    </source>
</reference>
<comment type="caution">
    <text evidence="1">The sequence shown here is derived from an EMBL/GenBank/DDBJ whole genome shotgun (WGS) entry which is preliminary data.</text>
</comment>
<accession>B6XDR2</accession>
<gene>
    <name evidence="1" type="ORF">PROVALCAL_01487</name>
</gene>
<name>B6XDR2_9GAMM</name>
<dbReference type="Proteomes" id="UP000003729">
    <property type="component" value="Unassembled WGS sequence"/>
</dbReference>
<evidence type="ECO:0000313" key="1">
    <source>
        <dbReference type="EMBL" id="EEB46373.1"/>
    </source>
</evidence>
<protein>
    <submittedName>
        <fullName evidence="1">Uncharacterized protein</fullName>
    </submittedName>
</protein>
<evidence type="ECO:0000313" key="2">
    <source>
        <dbReference type="Proteomes" id="UP000003729"/>
    </source>
</evidence>
<organism evidence="1 2">
    <name type="scientific">Providencia alcalifaciens DSM 30120</name>
    <dbReference type="NCBI Taxonomy" id="520999"/>
    <lineage>
        <taxon>Bacteria</taxon>
        <taxon>Pseudomonadati</taxon>
        <taxon>Pseudomonadota</taxon>
        <taxon>Gammaproteobacteria</taxon>
        <taxon>Enterobacterales</taxon>
        <taxon>Morganellaceae</taxon>
        <taxon>Providencia</taxon>
    </lineage>
</organism>
<proteinExistence type="predicted"/>